<feature type="transmembrane region" description="Helical" evidence="1">
    <location>
        <begin position="314"/>
        <end position="332"/>
    </location>
</feature>
<keyword evidence="3" id="KW-1185">Reference proteome</keyword>
<evidence type="ECO:0000256" key="1">
    <source>
        <dbReference type="SAM" id="Phobius"/>
    </source>
</evidence>
<dbReference type="STRING" id="990316.MCON_1843"/>
<name>F4BW06_METSG</name>
<feature type="transmembrane region" description="Helical" evidence="1">
    <location>
        <begin position="130"/>
        <end position="147"/>
    </location>
</feature>
<protein>
    <submittedName>
        <fullName evidence="2">Membrane protein, putative</fullName>
    </submittedName>
</protein>
<dbReference type="Proteomes" id="UP000007807">
    <property type="component" value="Chromosome"/>
</dbReference>
<feature type="transmembrane region" description="Helical" evidence="1">
    <location>
        <begin position="232"/>
        <end position="251"/>
    </location>
</feature>
<evidence type="ECO:0000313" key="2">
    <source>
        <dbReference type="EMBL" id="AEB68436.1"/>
    </source>
</evidence>
<organism evidence="2 3">
    <name type="scientific">Methanothrix soehngenii (strain ATCC 5969 / DSM 3671 / JCM 10134 / NBRC 103675 / OCM 69 / GP-6)</name>
    <name type="common">Methanosaeta concilii</name>
    <dbReference type="NCBI Taxonomy" id="990316"/>
    <lineage>
        <taxon>Archaea</taxon>
        <taxon>Methanobacteriati</taxon>
        <taxon>Methanobacteriota</taxon>
        <taxon>Stenosarchaea group</taxon>
        <taxon>Methanomicrobia</taxon>
        <taxon>Methanotrichales</taxon>
        <taxon>Methanotrichaceae</taxon>
        <taxon>Methanothrix</taxon>
    </lineage>
</organism>
<feature type="transmembrane region" description="Helical" evidence="1">
    <location>
        <begin position="15"/>
        <end position="38"/>
    </location>
</feature>
<feature type="transmembrane region" description="Helical" evidence="1">
    <location>
        <begin position="338"/>
        <end position="356"/>
    </location>
</feature>
<keyword evidence="1" id="KW-0812">Transmembrane</keyword>
<feature type="transmembrane region" description="Helical" evidence="1">
    <location>
        <begin position="205"/>
        <end position="225"/>
    </location>
</feature>
<dbReference type="EMBL" id="CP002565">
    <property type="protein sequence ID" value="AEB68436.1"/>
    <property type="molecule type" value="Genomic_DNA"/>
</dbReference>
<dbReference type="AlphaFoldDB" id="F4BW06"/>
<dbReference type="InParanoid" id="F4BW06"/>
<evidence type="ECO:0000313" key="3">
    <source>
        <dbReference type="Proteomes" id="UP000007807"/>
    </source>
</evidence>
<dbReference type="KEGG" id="mcj:MCON_1843"/>
<keyword evidence="1" id="KW-1133">Transmembrane helix</keyword>
<sequence>MNWTSSPKINIDKTLVIIFAVYSMSLLFTSIFFVSPIITGDGHEYLGMTASFFHHLTPDLREEDIALREQIENQNGINFGKDLTYFGYYKSLGGAWYSYHFGAYSLLNLPVFAFLHYFNFNELKSFQITNSLLLIFSLFILLLITNLTSSQKMWLFLFSAFNPIVFYIWWPHTEVFSYSFIVVAVAFYLKGDYRLAVLASSLSSLQNPAISVFTIFIIIFGWRAADLHLRELFNLLICALISVIPFLFYYLNYHTISLIVSHGIADISYISLDKIFSLFFDLNFGMIAYIPPLMFLAIYVLMASIAGKKLVIPSLWSVLILMATICSTQVNWNCGMMYIHRYSVLMLPIIVLICIYEIPKFSAKKINIYLFISLLITLLIIGPLLYNYDNGNSVKFNFLSKEVLINTPCLYNPPYDVFAERALGMEIDFIDDLPIILSYNGVPRKALTDYDGLSLIERLTGNPIKKADSEQIRKSKIGYINFENRIFKFPSGESELMIYDKIVIENVLSGSSVKLSFPDNGWYSIEDWSGTPTRWMQSDSIISLSSPDNITVKLNMLAAGFYRSRTLEVYSGGVPTTQIAVPTSFINLSVPIHLTKGVNIVRLHVPEGCERPIDKPELSNPDSRCLSLAVQNLTIKDVDYNISRAL</sequence>
<dbReference type="RefSeq" id="WP_013719478.1">
    <property type="nucleotide sequence ID" value="NC_015416.1"/>
</dbReference>
<accession>F4BW06</accession>
<feature type="transmembrane region" description="Helical" evidence="1">
    <location>
        <begin position="175"/>
        <end position="193"/>
    </location>
</feature>
<feature type="transmembrane region" description="Helical" evidence="1">
    <location>
        <begin position="368"/>
        <end position="386"/>
    </location>
</feature>
<gene>
    <name evidence="2" type="ordered locus">MCON_1843</name>
</gene>
<feature type="transmembrane region" description="Helical" evidence="1">
    <location>
        <begin position="282"/>
        <end position="302"/>
    </location>
</feature>
<reference evidence="2 3" key="1">
    <citation type="journal article" date="2011" name="J. Bacteriol.">
        <title>Complete genome sequence of Methanosaeta concilii, a specialist in aceticlastic methanogenesis.</title>
        <authorList>
            <person name="Barber R.D."/>
            <person name="Zhang L."/>
            <person name="Harnack M."/>
            <person name="Olson M.V."/>
            <person name="Kaul R."/>
            <person name="Ingram-Smith C."/>
            <person name="Smith K.S."/>
        </authorList>
    </citation>
    <scope>NUCLEOTIDE SEQUENCE [LARGE SCALE GENOMIC DNA]</scope>
    <source>
        <strain evidence="3">ATCC 5969 / DSM 3671 / JCM 10134 / NBRC 103675 / OCM 69 / GP-6</strain>
    </source>
</reference>
<dbReference type="OrthoDB" id="379870at2157"/>
<dbReference type="HOGENOM" id="CLU_028957_0_0_2"/>
<proteinExistence type="predicted"/>
<keyword evidence="1" id="KW-0472">Membrane</keyword>
<feature type="transmembrane region" description="Helical" evidence="1">
    <location>
        <begin position="96"/>
        <end position="118"/>
    </location>
</feature>
<dbReference type="GeneID" id="10461372"/>